<gene>
    <name evidence="2" type="ORF">RRG08_044323</name>
</gene>
<organism evidence="2 3">
    <name type="scientific">Elysia crispata</name>
    <name type="common">lettuce slug</name>
    <dbReference type="NCBI Taxonomy" id="231223"/>
    <lineage>
        <taxon>Eukaryota</taxon>
        <taxon>Metazoa</taxon>
        <taxon>Spiralia</taxon>
        <taxon>Lophotrochozoa</taxon>
        <taxon>Mollusca</taxon>
        <taxon>Gastropoda</taxon>
        <taxon>Heterobranchia</taxon>
        <taxon>Euthyneura</taxon>
        <taxon>Panpulmonata</taxon>
        <taxon>Sacoglossa</taxon>
        <taxon>Placobranchoidea</taxon>
        <taxon>Plakobranchidae</taxon>
        <taxon>Elysia</taxon>
    </lineage>
</organism>
<name>A0AAE0ZBU1_9GAST</name>
<evidence type="ECO:0000313" key="2">
    <source>
        <dbReference type="EMBL" id="KAK3766270.1"/>
    </source>
</evidence>
<accession>A0AAE0ZBU1</accession>
<sequence length="65" mass="7006">MLSIGSLVSGVCELSEPCVASGEGFAPCRTMKPTDGWLASLDTSARSSRRERWQIRRGPRGPGQL</sequence>
<comment type="caution">
    <text evidence="2">The sequence shown here is derived from an EMBL/GenBank/DDBJ whole genome shotgun (WGS) entry which is preliminary data.</text>
</comment>
<dbReference type="Proteomes" id="UP001283361">
    <property type="component" value="Unassembled WGS sequence"/>
</dbReference>
<reference evidence="2" key="1">
    <citation type="journal article" date="2023" name="G3 (Bethesda)">
        <title>A reference genome for the long-term kleptoplast-retaining sea slug Elysia crispata morphotype clarki.</title>
        <authorList>
            <person name="Eastman K.E."/>
            <person name="Pendleton A.L."/>
            <person name="Shaikh M.A."/>
            <person name="Suttiyut T."/>
            <person name="Ogas R."/>
            <person name="Tomko P."/>
            <person name="Gavelis G."/>
            <person name="Widhalm J.R."/>
            <person name="Wisecaver J.H."/>
        </authorList>
    </citation>
    <scope>NUCLEOTIDE SEQUENCE</scope>
    <source>
        <strain evidence="2">ECLA1</strain>
    </source>
</reference>
<proteinExistence type="predicted"/>
<protein>
    <submittedName>
        <fullName evidence="2">Uncharacterized protein</fullName>
    </submittedName>
</protein>
<evidence type="ECO:0000256" key="1">
    <source>
        <dbReference type="SAM" id="MobiDB-lite"/>
    </source>
</evidence>
<feature type="region of interest" description="Disordered" evidence="1">
    <location>
        <begin position="42"/>
        <end position="65"/>
    </location>
</feature>
<evidence type="ECO:0000313" key="3">
    <source>
        <dbReference type="Proteomes" id="UP001283361"/>
    </source>
</evidence>
<keyword evidence="3" id="KW-1185">Reference proteome</keyword>
<dbReference type="AlphaFoldDB" id="A0AAE0ZBU1"/>
<dbReference type="EMBL" id="JAWDGP010004239">
    <property type="protein sequence ID" value="KAK3766270.1"/>
    <property type="molecule type" value="Genomic_DNA"/>
</dbReference>
<feature type="non-terminal residue" evidence="2">
    <location>
        <position position="65"/>
    </location>
</feature>